<keyword evidence="4" id="KW-0378">Hydrolase</keyword>
<dbReference type="AlphaFoldDB" id="J3JRF4"/>
<dbReference type="InterPro" id="IPR003611">
    <property type="entry name" value="NUMOD3"/>
</dbReference>
<dbReference type="Pfam" id="PF07453">
    <property type="entry name" value="NUMOD1"/>
    <property type="match status" value="2"/>
</dbReference>
<comment type="similarity">
    <text evidence="1">To endonucleases of group I introns of fungi and phage.</text>
</comment>
<dbReference type="Gene3D" id="1.10.10.10">
    <property type="entry name" value="Winged helix-like DNA-binding domain superfamily/Winged helix DNA-binding domain"/>
    <property type="match status" value="1"/>
</dbReference>
<evidence type="ECO:0000256" key="3">
    <source>
        <dbReference type="ARBA" id="ARBA00022759"/>
    </source>
</evidence>
<keyword evidence="6" id="KW-0496">Mitochondrion</keyword>
<gene>
    <name evidence="6" type="primary">ix5</name>
</gene>
<dbReference type="Pfam" id="PF01541">
    <property type="entry name" value="GIY-YIG"/>
    <property type="match status" value="1"/>
</dbReference>
<accession>J3JRF4</accession>
<reference evidence="6" key="2">
    <citation type="journal article" date="2012" name="PLoS ONE">
        <title>Phylogenetic Analysis of the Complete Mitochondrial Genome of Madurella mycetomatis Confirms Its Taxonomic Position within the Order Sordariales.</title>
        <authorList>
            <person name="van de Sande W.W."/>
        </authorList>
    </citation>
    <scope>NUCLEOTIDE SEQUENCE</scope>
</reference>
<dbReference type="NCBIfam" id="TIGR01453">
    <property type="entry name" value="grpIintron_endo"/>
    <property type="match status" value="1"/>
</dbReference>
<dbReference type="CDD" id="cd10445">
    <property type="entry name" value="GIY-YIG_bI1_like"/>
    <property type="match status" value="1"/>
</dbReference>
<name>J3JRF4_9PEZI</name>
<evidence type="ECO:0000256" key="1">
    <source>
        <dbReference type="ARBA" id="ARBA00010045"/>
    </source>
</evidence>
<feature type="domain" description="GIY-YIG" evidence="5">
    <location>
        <begin position="137"/>
        <end position="226"/>
    </location>
</feature>
<protein>
    <submittedName>
        <fullName evidence="6">Putative GIY-YIG endonuclease</fullName>
    </submittedName>
</protein>
<dbReference type="EMBL" id="JQ015302">
    <property type="protein sequence ID" value="AEY94406.1"/>
    <property type="molecule type" value="Genomic_DNA"/>
</dbReference>
<keyword evidence="2" id="KW-0540">Nuclease</keyword>
<dbReference type="SMART" id="SM00496">
    <property type="entry name" value="IENR2"/>
    <property type="match status" value="3"/>
</dbReference>
<evidence type="ECO:0000259" key="5">
    <source>
        <dbReference type="PROSITE" id="PS50164"/>
    </source>
</evidence>
<dbReference type="InterPro" id="IPR003647">
    <property type="entry name" value="Intron_nuc_1_rpt"/>
</dbReference>
<evidence type="ECO:0000256" key="2">
    <source>
        <dbReference type="ARBA" id="ARBA00022722"/>
    </source>
</evidence>
<dbReference type="SMART" id="SM00497">
    <property type="entry name" value="IENR1"/>
    <property type="match status" value="2"/>
</dbReference>
<dbReference type="SMART" id="SM00465">
    <property type="entry name" value="GIYc"/>
    <property type="match status" value="1"/>
</dbReference>
<keyword evidence="3 6" id="KW-0255">Endonuclease</keyword>
<dbReference type="PROSITE" id="PS50164">
    <property type="entry name" value="GIY_YIG"/>
    <property type="match status" value="1"/>
</dbReference>
<dbReference type="GO" id="GO:0016787">
    <property type="term" value="F:hydrolase activity"/>
    <property type="evidence" value="ECO:0007669"/>
    <property type="project" value="UniProtKB-KW"/>
</dbReference>
<dbReference type="GO" id="GO:0003677">
    <property type="term" value="F:DNA binding"/>
    <property type="evidence" value="ECO:0007669"/>
    <property type="project" value="InterPro"/>
</dbReference>
<dbReference type="GeneID" id="13435460"/>
<dbReference type="SUPFAM" id="SSF64496">
    <property type="entry name" value="DNA-binding domain of intron-encoded endonucleases"/>
    <property type="match status" value="2"/>
</dbReference>
<sequence length="432" mass="49808">MFTIGGLINHLALPLKTTICWELLTIILLEFYLNSVKMYNFEQSAGNQKINKIIWVGTSETTRGPRSIFTRRYSPWNKNSLINLSFYNSLIYKHKNFVRYYSTSGDLKEDNIKDLNSVVLYENFKEDRAQILKEQKDKSGVYCLINKINGHSYVGSSINLASRMKNYLNNTFLKSRQNVNMPIVKALLKYGQSNFSLLILEHQVEVKSLIIRETYFITTVAPYYNILKQGYSSLGYKHTEETKELLSQLAKNRVHSDITKGLIAKALTGENNPFYNKSHSIESKVRIIEAKSAYPVYIYNSFKELLVIFPSVSTIANLIKSNHSTIVDAIKEQTIFRGEWYFTNLPYHIEDTPIISNWISKESEELISNINKNSHIRKAVFVYDINRKFIGKYDGVTDAQKALNISHSTIKKYAKLGAVYGGYIFSYERLND</sequence>
<evidence type="ECO:0000313" key="6">
    <source>
        <dbReference type="EMBL" id="AEY94406.1"/>
    </source>
</evidence>
<dbReference type="Pfam" id="PF07460">
    <property type="entry name" value="NUMOD3"/>
    <property type="match status" value="2"/>
</dbReference>
<dbReference type="InterPro" id="IPR006350">
    <property type="entry name" value="Intron_endoG1"/>
</dbReference>
<dbReference type="InterPro" id="IPR000305">
    <property type="entry name" value="GIY-YIG_endonuc"/>
</dbReference>
<evidence type="ECO:0000256" key="4">
    <source>
        <dbReference type="ARBA" id="ARBA00022801"/>
    </source>
</evidence>
<dbReference type="InterPro" id="IPR036388">
    <property type="entry name" value="WH-like_DNA-bd_sf"/>
</dbReference>
<dbReference type="RefSeq" id="YP_006576207.1">
    <property type="nucleotide sequence ID" value="NC_018359.1"/>
</dbReference>
<reference evidence="6" key="1">
    <citation type="submission" date="2011-11" db="EMBL/GenBank/DDBJ databases">
        <authorList>
            <person name="van de Sande W.J."/>
        </authorList>
    </citation>
    <scope>NUCLEOTIDE SEQUENCE</scope>
</reference>
<dbReference type="SUPFAM" id="SSF82771">
    <property type="entry name" value="GIY-YIG endonuclease"/>
    <property type="match status" value="1"/>
</dbReference>
<organism evidence="6">
    <name type="scientific">Madurella mycetomatis</name>
    <dbReference type="NCBI Taxonomy" id="100816"/>
    <lineage>
        <taxon>Eukaryota</taxon>
        <taxon>Fungi</taxon>
        <taxon>Dikarya</taxon>
        <taxon>Ascomycota</taxon>
        <taxon>Pezizomycotina</taxon>
        <taxon>Sordariomycetes</taxon>
        <taxon>Sordariomycetidae</taxon>
        <taxon>Sordariales</taxon>
        <taxon>Sordariales incertae sedis</taxon>
        <taxon>Madurella</taxon>
    </lineage>
</organism>
<dbReference type="GO" id="GO:0004519">
    <property type="term" value="F:endonuclease activity"/>
    <property type="evidence" value="ECO:0007669"/>
    <property type="project" value="UniProtKB-KW"/>
</dbReference>
<dbReference type="InterPro" id="IPR035901">
    <property type="entry name" value="GIY-YIG_endonuc_sf"/>
</dbReference>
<geneLocation type="mitochondrion" evidence="6"/>
<dbReference type="Gene3D" id="3.40.1440.10">
    <property type="entry name" value="GIY-YIG endonuclease"/>
    <property type="match status" value="1"/>
</dbReference>
<proteinExistence type="predicted"/>
<dbReference type="InterPro" id="IPR010896">
    <property type="entry name" value="NUMOD1"/>
</dbReference>